<protein>
    <submittedName>
        <fullName evidence="1">Uncharacterized protein</fullName>
    </submittedName>
</protein>
<accession>W7UK35</accession>
<evidence type="ECO:0000313" key="2">
    <source>
        <dbReference type="Proteomes" id="UP000019365"/>
    </source>
</evidence>
<name>W7UK35_RUMFL</name>
<proteinExistence type="predicted"/>
<dbReference type="EMBL" id="ATAX01000019">
    <property type="protein sequence ID" value="EWM54113.1"/>
    <property type="molecule type" value="Genomic_DNA"/>
</dbReference>
<sequence length="55" mass="6285">MRNLLILKASHKEMTTSGNKIKGFRRWDFCAYTGEYYSEAGIGKYAGALCLLLFF</sequence>
<organism evidence="1 2">
    <name type="scientific">Ruminococcus flavefaciens 007c</name>
    <dbReference type="NCBI Taxonomy" id="1341157"/>
    <lineage>
        <taxon>Bacteria</taxon>
        <taxon>Bacillati</taxon>
        <taxon>Bacillota</taxon>
        <taxon>Clostridia</taxon>
        <taxon>Eubacteriales</taxon>
        <taxon>Oscillospiraceae</taxon>
        <taxon>Ruminococcus</taxon>
    </lineage>
</organism>
<keyword evidence="2" id="KW-1185">Reference proteome</keyword>
<evidence type="ECO:0000313" key="1">
    <source>
        <dbReference type="EMBL" id="EWM54113.1"/>
    </source>
</evidence>
<dbReference type="Proteomes" id="UP000019365">
    <property type="component" value="Unassembled WGS sequence"/>
</dbReference>
<reference evidence="1 2" key="1">
    <citation type="journal article" date="2014" name="PLoS ONE">
        <title>Rumen cellulosomics: divergent fiber-degrading strategies revealed by comparative genome-wide analysis of six ruminococcal strains.</title>
        <authorList>
            <person name="Dassa B."/>
            <person name="Borovok I."/>
            <person name="Ruimy-Israeli V."/>
            <person name="Lamed R."/>
            <person name="Flint H.J."/>
            <person name="Duncan S.H."/>
            <person name="Henrissat B."/>
            <person name="Coutinho P."/>
            <person name="Morrison M."/>
            <person name="Mosoni P."/>
            <person name="Yeoman C.J."/>
            <person name="White B.A."/>
            <person name="Bayer E.A."/>
        </authorList>
    </citation>
    <scope>NUCLEOTIDE SEQUENCE [LARGE SCALE GENOMIC DNA]</scope>
    <source>
        <strain evidence="1 2">007c</strain>
    </source>
</reference>
<comment type="caution">
    <text evidence="1">The sequence shown here is derived from an EMBL/GenBank/DDBJ whole genome shotgun (WGS) entry which is preliminary data.</text>
</comment>
<dbReference type="PATRIC" id="fig|1341157.4.peg.1231"/>
<gene>
    <name evidence="1" type="ORF">RF007C_01185</name>
</gene>
<dbReference type="AlphaFoldDB" id="W7UK35"/>